<dbReference type="OrthoDB" id="66881at2759"/>
<dbReference type="RefSeq" id="XP_029110762.1">
    <property type="nucleotide sequence ID" value="XM_029254929.1"/>
</dbReference>
<comment type="catalytic activity">
    <reaction evidence="17">
        <text>N,N-dimethylaniline + NADPH + O2 + H(+) = N,N-dimethylaniline N-oxide + NADP(+) + H2O</text>
        <dbReference type="Rhea" id="RHEA:24468"/>
        <dbReference type="ChEBI" id="CHEBI:15377"/>
        <dbReference type="ChEBI" id="CHEBI:15378"/>
        <dbReference type="ChEBI" id="CHEBI:15379"/>
        <dbReference type="ChEBI" id="CHEBI:16269"/>
        <dbReference type="ChEBI" id="CHEBI:17735"/>
        <dbReference type="ChEBI" id="CHEBI:57783"/>
        <dbReference type="ChEBI" id="CHEBI:58349"/>
        <dbReference type="EC" id="1.14.13.8"/>
    </reaction>
    <physiologicalReaction direction="left-to-right" evidence="17">
        <dbReference type="Rhea" id="RHEA:24469"/>
    </physiologicalReaction>
</comment>
<comment type="similarity">
    <text evidence="3 18 19">Belongs to the FMO family.</text>
</comment>
<dbReference type="KEGG" id="sfm:114911298"/>
<reference evidence="20 22" key="1">
    <citation type="submission" date="2019-04" db="EMBL/GenBank/DDBJ databases">
        <authorList>
            <consortium name="Wellcome Sanger Institute Data Sharing"/>
        </authorList>
    </citation>
    <scope>NUCLEOTIDE SEQUENCE [LARGE SCALE GENOMIC DNA]</scope>
</reference>
<evidence type="ECO:0000256" key="13">
    <source>
        <dbReference type="ARBA" id="ARBA00045957"/>
    </source>
</evidence>
<dbReference type="GeneID" id="114911298"/>
<evidence type="ECO:0000256" key="4">
    <source>
        <dbReference type="ARBA" id="ARBA00022630"/>
    </source>
</evidence>
<evidence type="ECO:0000256" key="11">
    <source>
        <dbReference type="ARBA" id="ARBA00023033"/>
    </source>
</evidence>
<accession>A0A8C9TFT0</accession>
<dbReference type="InterPro" id="IPR050346">
    <property type="entry name" value="FMO-like"/>
</dbReference>
<dbReference type="GO" id="GO:0050661">
    <property type="term" value="F:NADP binding"/>
    <property type="evidence" value="ECO:0007669"/>
    <property type="project" value="InterPro"/>
</dbReference>
<keyword evidence="10 18" id="KW-0560">Oxidoreductase</keyword>
<keyword evidence="9" id="KW-1133">Transmembrane helix</keyword>
<dbReference type="GO" id="GO:0034899">
    <property type="term" value="F:trimethylamine monooxygenase activity"/>
    <property type="evidence" value="ECO:0007669"/>
    <property type="project" value="UniProtKB-EC"/>
</dbReference>
<dbReference type="FunFam" id="3.50.50.60:FF:000159">
    <property type="entry name" value="Dimethylaniline monooxygenase [N-oxide-forming]"/>
    <property type="match status" value="1"/>
</dbReference>
<evidence type="ECO:0000256" key="9">
    <source>
        <dbReference type="ARBA" id="ARBA00022989"/>
    </source>
</evidence>
<dbReference type="AlphaFoldDB" id="A0A8C9TFT0"/>
<dbReference type="InterPro" id="IPR036188">
    <property type="entry name" value="FAD/NAD-bd_sf"/>
</dbReference>
<comment type="cofactor">
    <cofactor evidence="1 18 19">
        <name>FAD</name>
        <dbReference type="ChEBI" id="CHEBI:57692"/>
    </cofactor>
</comment>
<evidence type="ECO:0000256" key="18">
    <source>
        <dbReference type="PIRNR" id="PIRNR000332"/>
    </source>
</evidence>
<name>A0A8C9TFT0_SCLFO</name>
<organism evidence="20 22">
    <name type="scientific">Scleropages formosus</name>
    <name type="common">Asian bonytongue</name>
    <name type="synonym">Osteoglossum formosum</name>
    <dbReference type="NCBI Taxonomy" id="113540"/>
    <lineage>
        <taxon>Eukaryota</taxon>
        <taxon>Metazoa</taxon>
        <taxon>Chordata</taxon>
        <taxon>Craniata</taxon>
        <taxon>Vertebrata</taxon>
        <taxon>Euteleostomi</taxon>
        <taxon>Actinopterygii</taxon>
        <taxon>Neopterygii</taxon>
        <taxon>Teleostei</taxon>
        <taxon>Osteoglossocephala</taxon>
        <taxon>Osteoglossomorpha</taxon>
        <taxon>Osteoglossiformes</taxon>
        <taxon>Osteoglossidae</taxon>
        <taxon>Scleropages</taxon>
    </lineage>
</organism>
<comment type="function">
    <text evidence="13">Broad spectrum monooxygenase that catalyzes the oxygenation of a wide variety of nitrogen- and sulfur-containing compounds including xenobiotics. Catalyzes the S-oxygenation of hypotaurine to produce taurine, an organic osmolyte involved in cell volume regulation as well as a variety of cytoprotective and developmental processes. In vitro, catalyzes the N-oxygenation of trimethylamine (TMA) to produce trimethylamine N-oxide (TMAO) and could therefore participate to the detoxification of this compound that is generated by the action of gut microbiota from dietary precursors such as choline, choline containing compounds, betaine or L-carnitine.</text>
</comment>
<comment type="catalytic activity">
    <reaction evidence="15">
        <text>hypotaurine + NADPH + O2 + H(+) = taurine + NADP(+) + H2O</text>
        <dbReference type="Rhea" id="RHEA:69819"/>
        <dbReference type="ChEBI" id="CHEBI:15377"/>
        <dbReference type="ChEBI" id="CHEBI:15378"/>
        <dbReference type="ChEBI" id="CHEBI:15379"/>
        <dbReference type="ChEBI" id="CHEBI:57783"/>
        <dbReference type="ChEBI" id="CHEBI:57853"/>
        <dbReference type="ChEBI" id="CHEBI:58349"/>
        <dbReference type="ChEBI" id="CHEBI:507393"/>
        <dbReference type="EC" id="1.14.13.8"/>
    </reaction>
    <physiologicalReaction direction="left-to-right" evidence="15">
        <dbReference type="Rhea" id="RHEA:69820"/>
    </physiologicalReaction>
</comment>
<dbReference type="PIRSF" id="PIRSF000332">
    <property type="entry name" value="FMO"/>
    <property type="match status" value="1"/>
</dbReference>
<evidence type="ECO:0000256" key="5">
    <source>
        <dbReference type="ARBA" id="ARBA00022692"/>
    </source>
</evidence>
<dbReference type="Ensembl" id="ENSSFOT00015081591.1">
    <property type="protein sequence ID" value="ENSSFOP00015051974.1"/>
    <property type="gene ID" value="ENSSFOG00015033323.1"/>
</dbReference>
<evidence type="ECO:0000256" key="2">
    <source>
        <dbReference type="ARBA" id="ARBA00004389"/>
    </source>
</evidence>
<keyword evidence="5" id="KW-0812">Transmembrane</keyword>
<dbReference type="InterPro" id="IPR000960">
    <property type="entry name" value="Flavin_mOase"/>
</dbReference>
<keyword evidence="4 18" id="KW-0285">Flavoprotein</keyword>
<dbReference type="GO" id="GO:0050660">
    <property type="term" value="F:flavin adenine dinucleotide binding"/>
    <property type="evidence" value="ECO:0007669"/>
    <property type="project" value="InterPro"/>
</dbReference>
<dbReference type="Gene3D" id="3.50.50.60">
    <property type="entry name" value="FAD/NAD(P)-binding domain"/>
    <property type="match status" value="2"/>
</dbReference>
<dbReference type="PRINTS" id="PR00370">
    <property type="entry name" value="FMOXYGENASE"/>
</dbReference>
<comment type="catalytic activity">
    <reaction evidence="16">
        <text>trimethylamine + NADPH + O2 = trimethylamine N-oxide + NADP(+) + H2O</text>
        <dbReference type="Rhea" id="RHEA:31979"/>
        <dbReference type="ChEBI" id="CHEBI:15377"/>
        <dbReference type="ChEBI" id="CHEBI:15379"/>
        <dbReference type="ChEBI" id="CHEBI:15724"/>
        <dbReference type="ChEBI" id="CHEBI:57783"/>
        <dbReference type="ChEBI" id="CHEBI:58349"/>
        <dbReference type="ChEBI" id="CHEBI:58389"/>
        <dbReference type="EC" id="1.14.13.148"/>
    </reaction>
    <physiologicalReaction direction="left-to-right" evidence="16">
        <dbReference type="Rhea" id="RHEA:31980"/>
    </physiologicalReaction>
</comment>
<proteinExistence type="inferred from homology"/>
<dbReference type="Proteomes" id="UP000694397">
    <property type="component" value="Chromosome 9"/>
</dbReference>
<evidence type="ECO:0000256" key="16">
    <source>
        <dbReference type="ARBA" id="ARBA00048088"/>
    </source>
</evidence>
<protein>
    <recommendedName>
        <fullName evidence="19">Flavin-containing monooxygenase</fullName>
        <ecNumber evidence="19">1.-.-.-</ecNumber>
    </recommendedName>
</protein>
<evidence type="ECO:0000313" key="21">
    <source>
        <dbReference type="Ensembl" id="ENSSFOP00015061316.1"/>
    </source>
</evidence>
<dbReference type="Pfam" id="PF00743">
    <property type="entry name" value="FMO-like"/>
    <property type="match status" value="1"/>
</dbReference>
<evidence type="ECO:0000256" key="7">
    <source>
        <dbReference type="ARBA" id="ARBA00022827"/>
    </source>
</evidence>
<dbReference type="SUPFAM" id="SSF51905">
    <property type="entry name" value="FAD/NAD(P)-binding domain"/>
    <property type="match status" value="2"/>
</dbReference>
<evidence type="ECO:0000256" key="17">
    <source>
        <dbReference type="ARBA" id="ARBA00049443"/>
    </source>
</evidence>
<keyword evidence="7 18" id="KW-0274">FAD</keyword>
<gene>
    <name evidence="20" type="primary">LOC114911298</name>
    <name evidence="21" type="synonym">LOC108923490</name>
</gene>
<keyword evidence="8 18" id="KW-0521">NADP</keyword>
<reference evidence="20" key="2">
    <citation type="submission" date="2025-05" db="UniProtKB">
        <authorList>
            <consortium name="Ensembl"/>
        </authorList>
    </citation>
    <scope>IDENTIFICATION</scope>
</reference>
<dbReference type="InterPro" id="IPR002253">
    <property type="entry name" value="Flavin_mOase_1"/>
</dbReference>
<keyword evidence="12 18" id="KW-0472">Membrane</keyword>
<comment type="subcellular location">
    <subcellularLocation>
        <location evidence="2">Endoplasmic reticulum membrane</location>
        <topology evidence="2">Single-pass membrane protein</topology>
    </subcellularLocation>
</comment>
<evidence type="ECO:0000256" key="3">
    <source>
        <dbReference type="ARBA" id="ARBA00009183"/>
    </source>
</evidence>
<evidence type="ECO:0000256" key="15">
    <source>
        <dbReference type="ARBA" id="ARBA00048041"/>
    </source>
</evidence>
<evidence type="ECO:0000256" key="19">
    <source>
        <dbReference type="RuleBase" id="RU361177"/>
    </source>
</evidence>
<evidence type="ECO:0000256" key="1">
    <source>
        <dbReference type="ARBA" id="ARBA00001974"/>
    </source>
</evidence>
<dbReference type="GO" id="GO:0004499">
    <property type="term" value="F:N,N-dimethylaniline monooxygenase activity"/>
    <property type="evidence" value="ECO:0007669"/>
    <property type="project" value="UniProtKB-UniRule"/>
</dbReference>
<keyword evidence="22" id="KW-1185">Reference proteome</keyword>
<dbReference type="PANTHER" id="PTHR23023">
    <property type="entry name" value="DIMETHYLANILINE MONOOXYGENASE"/>
    <property type="match status" value="1"/>
</dbReference>
<keyword evidence="6 18" id="KW-0256">Endoplasmic reticulum</keyword>
<evidence type="ECO:0000256" key="14">
    <source>
        <dbReference type="ARBA" id="ARBA00047338"/>
    </source>
</evidence>
<evidence type="ECO:0000256" key="6">
    <source>
        <dbReference type="ARBA" id="ARBA00022824"/>
    </source>
</evidence>
<dbReference type="PRINTS" id="PR01121">
    <property type="entry name" value="FMOXYGENASE1"/>
</dbReference>
<keyword evidence="11 18" id="KW-0503">Monooxygenase</keyword>
<evidence type="ECO:0000313" key="20">
    <source>
        <dbReference type="Ensembl" id="ENSSFOP00015051974.1"/>
    </source>
</evidence>
<dbReference type="InterPro" id="IPR020946">
    <property type="entry name" value="Flavin_mOase-like"/>
</dbReference>
<evidence type="ECO:0000256" key="12">
    <source>
        <dbReference type="ARBA" id="ARBA00023136"/>
    </source>
</evidence>
<evidence type="ECO:0000256" key="8">
    <source>
        <dbReference type="ARBA" id="ARBA00022857"/>
    </source>
</evidence>
<sequence>MARRVAVIGAGSSGLTCIKCCLEEGLEPVCFESSDDIGGLWRFKEIPEPERSSTYRSLVTNTSKEMMCFSDLPMPAHFPNFMHNSQLLQYLQLYAAHFNLLQHIHFQTTVLTVKQRPDFACSGQWEVLTEDRDGLKKIHIFDAVLVCTGHYTKPVMPLKDFPGFETFKGEYCHSSEYKDPEPYKGKKVMVVGIGNSGGDIAVELSRVAKKTFLSTRQGAWVLSRISLKGRPIDMIGVTRLLGLVTLLLPRRLVNWACERELNQKYDHRLYGLMPKNRFLDQRPLVNDDLPGCILLGGLVIKPNIQEFQGSNVVFEDETVEEQIDTVIFCTGYTHNFPFLSTSLFTGPSFNLTLYKHVLPPMLEHPTLAIIGLIEAWGPIMPVVEMQARWATRVISGVIRLPPKEIMLKDVERERKRNMKRYPCPKHADLQLEYIPYMDELANELGVRPNILRLLLTDPRLGFSVLFGPCTPYQFRLRGPGKWAGARNAILTVWDRVSKPMMTRVVPEPRPSRLPKLLVLSTLLVAAIYAGKRHSKLLESPMAALNNWRMYVPAAVLRVLKI</sequence>
<dbReference type="EC" id="1.-.-.-" evidence="19"/>
<comment type="catalytic activity">
    <reaction evidence="14">
        <text>hypotaurine + NADH + O2 + H(+) = taurine + NAD(+) + H2O</text>
        <dbReference type="Rhea" id="RHEA:74111"/>
        <dbReference type="ChEBI" id="CHEBI:15377"/>
        <dbReference type="ChEBI" id="CHEBI:15378"/>
        <dbReference type="ChEBI" id="CHEBI:15379"/>
        <dbReference type="ChEBI" id="CHEBI:57540"/>
        <dbReference type="ChEBI" id="CHEBI:57853"/>
        <dbReference type="ChEBI" id="CHEBI:57945"/>
        <dbReference type="ChEBI" id="CHEBI:507393"/>
        <dbReference type="EC" id="1.14.13.8"/>
    </reaction>
    <physiologicalReaction direction="left-to-right" evidence="14">
        <dbReference type="Rhea" id="RHEA:74112"/>
    </physiologicalReaction>
</comment>
<dbReference type="GeneTree" id="ENSGT00940000160836"/>
<dbReference type="GO" id="GO:0005789">
    <property type="term" value="C:endoplasmic reticulum membrane"/>
    <property type="evidence" value="ECO:0007669"/>
    <property type="project" value="UniProtKB-SubCell"/>
</dbReference>
<evidence type="ECO:0000256" key="10">
    <source>
        <dbReference type="ARBA" id="ARBA00023002"/>
    </source>
</evidence>
<evidence type="ECO:0000313" key="22">
    <source>
        <dbReference type="Proteomes" id="UP000694397"/>
    </source>
</evidence>
<dbReference type="Ensembl" id="ENSSFOT00015045179.1">
    <property type="protein sequence ID" value="ENSSFOP00015061316.1"/>
    <property type="gene ID" value="ENSSFOG00015002151.2"/>
</dbReference>